<dbReference type="EMBL" id="RWIU01000012">
    <property type="protein sequence ID" value="RSK38460.1"/>
    <property type="molecule type" value="Genomic_DNA"/>
</dbReference>
<keyword evidence="1" id="KW-0732">Signal</keyword>
<proteinExistence type="predicted"/>
<accession>A0A3R9MC32</accession>
<dbReference type="Gene3D" id="2.60.40.10">
    <property type="entry name" value="Immunoglobulins"/>
    <property type="match status" value="1"/>
</dbReference>
<dbReference type="NCBIfam" id="TIGR04183">
    <property type="entry name" value="Por_Secre_tail"/>
    <property type="match status" value="1"/>
</dbReference>
<evidence type="ECO:0000256" key="1">
    <source>
        <dbReference type="ARBA" id="ARBA00022729"/>
    </source>
</evidence>
<evidence type="ECO:0000313" key="3">
    <source>
        <dbReference type="Proteomes" id="UP000270291"/>
    </source>
</evidence>
<dbReference type="PANTHER" id="PTHR46580">
    <property type="entry name" value="SENSOR KINASE-RELATED"/>
    <property type="match status" value="1"/>
</dbReference>
<reference evidence="2 3" key="1">
    <citation type="submission" date="2018-12" db="EMBL/GenBank/DDBJ databases">
        <authorList>
            <person name="Feng G."/>
            <person name="Zhu H."/>
        </authorList>
    </citation>
    <scope>NUCLEOTIDE SEQUENCE [LARGE SCALE GENOMIC DNA]</scope>
    <source>
        <strain evidence="2 3">LMG 26000</strain>
    </source>
</reference>
<dbReference type="AlphaFoldDB" id="A0A3R9MC32"/>
<gene>
    <name evidence="2" type="ORF">EI293_21825</name>
</gene>
<dbReference type="SUPFAM" id="SSF69318">
    <property type="entry name" value="Integrin alpha N-terminal domain"/>
    <property type="match status" value="1"/>
</dbReference>
<dbReference type="InterPro" id="IPR013517">
    <property type="entry name" value="FG-GAP"/>
</dbReference>
<dbReference type="Pfam" id="PF13517">
    <property type="entry name" value="FG-GAP_3"/>
    <property type="match status" value="3"/>
</dbReference>
<dbReference type="Proteomes" id="UP000270291">
    <property type="component" value="Unassembled WGS sequence"/>
</dbReference>
<keyword evidence="3" id="KW-1185">Reference proteome</keyword>
<dbReference type="Gene3D" id="2.30.30.100">
    <property type="match status" value="3"/>
</dbReference>
<protein>
    <submittedName>
        <fullName evidence="2">T9SS C-terminal target domain-containing protein</fullName>
    </submittedName>
</protein>
<dbReference type="InterPro" id="IPR026444">
    <property type="entry name" value="Secre_tail"/>
</dbReference>
<sequence length="475" mass="48315">MRLGNSLGQFNKNNDVDGSVGGSQFVVLADVDTDGTLDILATGFSANAVSVRLGNGNGRFSGTTTVSVGRTPYTLAVGDVNGDGKLDLVTANTGTDVNTASVRLGDGTGQFSGSTEVGVDTGPYDVVLADVNADGKLDLVTANTNGTASVRLGDGLGGFSGTTEVGVNSGAYALALGDLDGDGDLDLVTANLNGTASVRLGDGFGGFSGTTTVRVGTEARGVMLGDVNNDGKLDLVTADGTGSSSVSVCLGDGAGGFAVGTTVNVGRGPQSVALGDLDGDGDLDLVTANLRDIAISVRLNNGTGQAIPLPVQLTQFTARRTSARQVQLRWTTAQELQNAGFRVEKSFNGRAWQPLGFVPGHGTATAPNSYAYHDAEAGAAYYRLVQQDNDGTQTHSPVQFVAGGPAPALQLYPNPARATAQLLGAPAGAEVQLLNLQGQVLRRYPAGTTQLELRGLVTGLYLVHAGASVVRLVVE</sequence>
<dbReference type="InterPro" id="IPR013783">
    <property type="entry name" value="Ig-like_fold"/>
</dbReference>
<organism evidence="2 3">
    <name type="scientific">Hymenobacter perfusus</name>
    <dbReference type="NCBI Taxonomy" id="1236770"/>
    <lineage>
        <taxon>Bacteria</taxon>
        <taxon>Pseudomonadati</taxon>
        <taxon>Bacteroidota</taxon>
        <taxon>Cytophagia</taxon>
        <taxon>Cytophagales</taxon>
        <taxon>Hymenobacteraceae</taxon>
        <taxon>Hymenobacter</taxon>
    </lineage>
</organism>
<name>A0A3R9MC32_9BACT</name>
<comment type="caution">
    <text evidence="2">The sequence shown here is derived from an EMBL/GenBank/DDBJ whole genome shotgun (WGS) entry which is preliminary data.</text>
</comment>
<dbReference type="InterPro" id="IPR028994">
    <property type="entry name" value="Integrin_alpha_N"/>
</dbReference>
<dbReference type="OrthoDB" id="883834at2"/>
<evidence type="ECO:0000313" key="2">
    <source>
        <dbReference type="EMBL" id="RSK38460.1"/>
    </source>
</evidence>